<dbReference type="HOGENOM" id="CLU_943958_0_0_1"/>
<evidence type="ECO:0000313" key="1">
    <source>
        <dbReference type="EMBL" id="KIO33715.1"/>
    </source>
</evidence>
<evidence type="ECO:0000313" key="2">
    <source>
        <dbReference type="Proteomes" id="UP000054248"/>
    </source>
</evidence>
<reference evidence="2" key="2">
    <citation type="submission" date="2015-01" db="EMBL/GenBank/DDBJ databases">
        <title>Evolutionary Origins and Diversification of the Mycorrhizal Mutualists.</title>
        <authorList>
            <consortium name="DOE Joint Genome Institute"/>
            <consortium name="Mycorrhizal Genomics Consortium"/>
            <person name="Kohler A."/>
            <person name="Kuo A."/>
            <person name="Nagy L.G."/>
            <person name="Floudas D."/>
            <person name="Copeland A."/>
            <person name="Barry K.W."/>
            <person name="Cichocki N."/>
            <person name="Veneault-Fourrey C."/>
            <person name="LaButti K."/>
            <person name="Lindquist E.A."/>
            <person name="Lipzen A."/>
            <person name="Lundell T."/>
            <person name="Morin E."/>
            <person name="Murat C."/>
            <person name="Riley R."/>
            <person name="Ohm R."/>
            <person name="Sun H."/>
            <person name="Tunlid A."/>
            <person name="Henrissat B."/>
            <person name="Grigoriev I.V."/>
            <person name="Hibbett D.S."/>
            <person name="Martin F."/>
        </authorList>
    </citation>
    <scope>NUCLEOTIDE SEQUENCE [LARGE SCALE GENOMIC DNA]</scope>
    <source>
        <strain evidence="2">MUT 4182</strain>
    </source>
</reference>
<keyword evidence="2" id="KW-1185">Reference proteome</keyword>
<protein>
    <submittedName>
        <fullName evidence="1">Uncharacterized protein</fullName>
    </submittedName>
</protein>
<name>A0A0C3QLP5_9AGAM</name>
<gene>
    <name evidence="1" type="ORF">M407DRAFT_17331</name>
</gene>
<organism evidence="1 2">
    <name type="scientific">Tulasnella calospora MUT 4182</name>
    <dbReference type="NCBI Taxonomy" id="1051891"/>
    <lineage>
        <taxon>Eukaryota</taxon>
        <taxon>Fungi</taxon>
        <taxon>Dikarya</taxon>
        <taxon>Basidiomycota</taxon>
        <taxon>Agaricomycotina</taxon>
        <taxon>Agaricomycetes</taxon>
        <taxon>Cantharellales</taxon>
        <taxon>Tulasnellaceae</taxon>
        <taxon>Tulasnella</taxon>
    </lineage>
</organism>
<dbReference type="EMBL" id="KN822946">
    <property type="protein sequence ID" value="KIO33715.1"/>
    <property type="molecule type" value="Genomic_DNA"/>
</dbReference>
<reference evidence="1 2" key="1">
    <citation type="submission" date="2014-04" db="EMBL/GenBank/DDBJ databases">
        <authorList>
            <consortium name="DOE Joint Genome Institute"/>
            <person name="Kuo A."/>
            <person name="Girlanda M."/>
            <person name="Perotto S."/>
            <person name="Kohler A."/>
            <person name="Nagy L.G."/>
            <person name="Floudas D."/>
            <person name="Copeland A."/>
            <person name="Barry K.W."/>
            <person name="Cichocki N."/>
            <person name="Veneault-Fourrey C."/>
            <person name="LaButti K."/>
            <person name="Lindquist E.A."/>
            <person name="Lipzen A."/>
            <person name="Lundell T."/>
            <person name="Morin E."/>
            <person name="Murat C."/>
            <person name="Sun H."/>
            <person name="Tunlid A."/>
            <person name="Henrissat B."/>
            <person name="Grigoriev I.V."/>
            <person name="Hibbett D.S."/>
            <person name="Martin F."/>
            <person name="Nordberg H.P."/>
            <person name="Cantor M.N."/>
            <person name="Hua S.X."/>
        </authorList>
    </citation>
    <scope>NUCLEOTIDE SEQUENCE [LARGE SCALE GENOMIC DNA]</scope>
    <source>
        <strain evidence="1 2">MUT 4182</strain>
    </source>
</reference>
<sequence>MSRNSLETQGDLVFYGNDGIEAEEFVRAVIRTAKAAGRFRDNDWIIEEVAAGFSGDALRWYIELDDETQNDWKLLRRAILQKYPPPSQRSQSDMINTPLVISDALSIVPTSAAAAPPPVSGSLSREAQNLFHIKILFQSGGNSRYLGVENGDVVVTYTPLQAVTVRLCERTKELRLISEGNETGEKLAVRYSESSKIIFSFCWIRYARLEVVDGEGSSRARDPVSSGISIASWDVNNHNFLQATPQGDYPSSVDLYLDTSEARQQYQPIRAYLDRPIPLDSATEAQFLNLELEEV</sequence>
<proteinExistence type="predicted"/>
<dbReference type="OrthoDB" id="10395646at2759"/>
<dbReference type="Proteomes" id="UP000054248">
    <property type="component" value="Unassembled WGS sequence"/>
</dbReference>
<accession>A0A0C3QLP5</accession>
<dbReference type="AlphaFoldDB" id="A0A0C3QLP5"/>